<dbReference type="Proteomes" id="UP000824890">
    <property type="component" value="Unassembled WGS sequence"/>
</dbReference>
<feature type="compositionally biased region" description="Acidic residues" evidence="1">
    <location>
        <begin position="138"/>
        <end position="167"/>
    </location>
</feature>
<dbReference type="EMBL" id="JAGKQM010000009">
    <property type="protein sequence ID" value="KAH0909319.1"/>
    <property type="molecule type" value="Genomic_DNA"/>
</dbReference>
<evidence type="ECO:0000256" key="2">
    <source>
        <dbReference type="SAM" id="SignalP"/>
    </source>
</evidence>
<accession>A0ABQ8BX05</accession>
<sequence length="167" mass="18538">MAKTTSTFVLPIIFLIMFALVKQNVGCTASMGPCEIAVLPNARFSLEKWLMATVTAALVDLESVFVSILVHLLRPICDLYLEIFYFFKTYKLEYKSFKLKMFYTAARDGNYGSGPRAWSVKDYHGTVLGRENIRSSGDDDLSFGDDDSSSGDDDSSSSDDDSSYAVL</sequence>
<feature type="signal peptide" evidence="2">
    <location>
        <begin position="1"/>
        <end position="23"/>
    </location>
</feature>
<organism evidence="3 4">
    <name type="scientific">Brassica napus</name>
    <name type="common">Rape</name>
    <dbReference type="NCBI Taxonomy" id="3708"/>
    <lineage>
        <taxon>Eukaryota</taxon>
        <taxon>Viridiplantae</taxon>
        <taxon>Streptophyta</taxon>
        <taxon>Embryophyta</taxon>
        <taxon>Tracheophyta</taxon>
        <taxon>Spermatophyta</taxon>
        <taxon>Magnoliopsida</taxon>
        <taxon>eudicotyledons</taxon>
        <taxon>Gunneridae</taxon>
        <taxon>Pentapetalae</taxon>
        <taxon>rosids</taxon>
        <taxon>malvids</taxon>
        <taxon>Brassicales</taxon>
        <taxon>Brassicaceae</taxon>
        <taxon>Brassiceae</taxon>
        <taxon>Brassica</taxon>
    </lineage>
</organism>
<gene>
    <name evidence="3" type="ORF">HID58_032640</name>
</gene>
<feature type="chain" id="PRO_5046146118" evidence="2">
    <location>
        <begin position="24"/>
        <end position="167"/>
    </location>
</feature>
<proteinExistence type="predicted"/>
<keyword evidence="2" id="KW-0732">Signal</keyword>
<feature type="region of interest" description="Disordered" evidence="1">
    <location>
        <begin position="131"/>
        <end position="167"/>
    </location>
</feature>
<comment type="caution">
    <text evidence="3">The sequence shown here is derived from an EMBL/GenBank/DDBJ whole genome shotgun (WGS) entry which is preliminary data.</text>
</comment>
<evidence type="ECO:0000313" key="3">
    <source>
        <dbReference type="EMBL" id="KAH0909319.1"/>
    </source>
</evidence>
<evidence type="ECO:0000256" key="1">
    <source>
        <dbReference type="SAM" id="MobiDB-lite"/>
    </source>
</evidence>
<protein>
    <submittedName>
        <fullName evidence="3">Uncharacterized protein</fullName>
    </submittedName>
</protein>
<keyword evidence="4" id="KW-1185">Reference proteome</keyword>
<evidence type="ECO:0000313" key="4">
    <source>
        <dbReference type="Proteomes" id="UP000824890"/>
    </source>
</evidence>
<name>A0ABQ8BX05_BRANA</name>
<reference evidence="3 4" key="1">
    <citation type="submission" date="2021-05" db="EMBL/GenBank/DDBJ databases">
        <title>Genome Assembly of Synthetic Allotetraploid Brassica napus Reveals Homoeologous Exchanges between Subgenomes.</title>
        <authorList>
            <person name="Davis J.T."/>
        </authorList>
    </citation>
    <scope>NUCLEOTIDE SEQUENCE [LARGE SCALE GENOMIC DNA]</scope>
    <source>
        <strain evidence="4">cv. Da-Ae</strain>
        <tissue evidence="3">Seedling</tissue>
    </source>
</reference>